<dbReference type="Pfam" id="PF04479">
    <property type="entry name" value="RTA1"/>
    <property type="match status" value="1"/>
</dbReference>
<protein>
    <recommendedName>
        <fullName evidence="8">RTA1 domain protein</fullName>
    </recommendedName>
</protein>
<dbReference type="EMBL" id="KZ679266">
    <property type="protein sequence ID" value="PTB38456.1"/>
    <property type="molecule type" value="Genomic_DNA"/>
</dbReference>
<dbReference type="PANTHER" id="PTHR31465:SF17">
    <property type="entry name" value="DOMAIN PROTEIN, PUTATIVE (AFU_ORTHOLOGUE AFUA_5G09900)-RELATED"/>
    <property type="match status" value="1"/>
</dbReference>
<evidence type="ECO:0000256" key="3">
    <source>
        <dbReference type="ARBA" id="ARBA00022989"/>
    </source>
</evidence>
<feature type="transmembrane region" description="Helical" evidence="5">
    <location>
        <begin position="50"/>
        <end position="68"/>
    </location>
</feature>
<dbReference type="InterPro" id="IPR007568">
    <property type="entry name" value="RTA1"/>
</dbReference>
<evidence type="ECO:0000256" key="1">
    <source>
        <dbReference type="ARBA" id="ARBA00004141"/>
    </source>
</evidence>
<organism evidence="6 7">
    <name type="scientific">Trichoderma asperellum (strain ATCC 204424 / CBS 433.97 / NBRC 101777)</name>
    <dbReference type="NCBI Taxonomy" id="1042311"/>
    <lineage>
        <taxon>Eukaryota</taxon>
        <taxon>Fungi</taxon>
        <taxon>Dikarya</taxon>
        <taxon>Ascomycota</taxon>
        <taxon>Pezizomycotina</taxon>
        <taxon>Sordariomycetes</taxon>
        <taxon>Hypocreomycetidae</taxon>
        <taxon>Hypocreales</taxon>
        <taxon>Hypocreaceae</taxon>
        <taxon>Trichoderma</taxon>
    </lineage>
</organism>
<dbReference type="GO" id="GO:0016020">
    <property type="term" value="C:membrane"/>
    <property type="evidence" value="ECO:0007669"/>
    <property type="project" value="UniProtKB-SubCell"/>
</dbReference>
<proteinExistence type="predicted"/>
<evidence type="ECO:0000256" key="4">
    <source>
        <dbReference type="ARBA" id="ARBA00023136"/>
    </source>
</evidence>
<keyword evidence="7" id="KW-1185">Reference proteome</keyword>
<evidence type="ECO:0000313" key="7">
    <source>
        <dbReference type="Proteomes" id="UP000240493"/>
    </source>
</evidence>
<feature type="transmembrane region" description="Helical" evidence="5">
    <location>
        <begin position="122"/>
        <end position="146"/>
    </location>
</feature>
<sequence>MANNNTETKGYAPFDLYPYNPSQGPAFAFLGFFGVLCLLHLVAMIPYRSFFPLPLVIGCGMEASAYWFRSQSHNDVRKTLPFVLQNLLLLSAPPFLAASIYMSPRRIARVLKTEHLTIRPRVLTKLFVLVDTICLGTQFAGSIMSGSENADEASHGRIIVLAGLTLQIAAFGFFAVWTSCFQKRLASASFPYPLSSELPWQRYIYGLYAISVLFIVRNITRIIEFQQGSNGEILAHEAYLYALDSSVMLAIVTIFLILHPGRLRWMARRLGKSLALGEEHIPLA</sequence>
<evidence type="ECO:0000256" key="5">
    <source>
        <dbReference type="SAM" id="Phobius"/>
    </source>
</evidence>
<feature type="transmembrane region" description="Helical" evidence="5">
    <location>
        <begin position="202"/>
        <end position="219"/>
    </location>
</feature>
<keyword evidence="2 5" id="KW-0812">Transmembrane</keyword>
<gene>
    <name evidence="6" type="ORF">M441DRAFT_146528</name>
</gene>
<feature type="transmembrane region" description="Helical" evidence="5">
    <location>
        <begin position="26"/>
        <end position="43"/>
    </location>
</feature>
<evidence type="ECO:0008006" key="8">
    <source>
        <dbReference type="Google" id="ProtNLM"/>
    </source>
</evidence>
<reference evidence="6 7" key="1">
    <citation type="submission" date="2016-07" db="EMBL/GenBank/DDBJ databases">
        <title>Multiple horizontal gene transfer events from other fungi enriched the ability of initially mycotrophic Trichoderma (Ascomycota) to feed on dead plant biomass.</title>
        <authorList>
            <consortium name="DOE Joint Genome Institute"/>
            <person name="Aerts A."/>
            <person name="Atanasova L."/>
            <person name="Chenthamara K."/>
            <person name="Zhang J."/>
            <person name="Grujic M."/>
            <person name="Henrissat B."/>
            <person name="Kuo A."/>
            <person name="Salamov A."/>
            <person name="Lipzen A."/>
            <person name="Labutti K."/>
            <person name="Barry K."/>
            <person name="Miao Y."/>
            <person name="Rahimi M.J."/>
            <person name="Shen Q."/>
            <person name="Grigoriev I.V."/>
            <person name="Kubicek C.P."/>
            <person name="Druzhinina I.S."/>
        </authorList>
    </citation>
    <scope>NUCLEOTIDE SEQUENCE [LARGE SCALE GENOMIC DNA]</scope>
    <source>
        <strain evidence="6 7">CBS 433.97</strain>
    </source>
</reference>
<feature type="transmembrane region" description="Helical" evidence="5">
    <location>
        <begin position="158"/>
        <end position="181"/>
    </location>
</feature>
<comment type="subcellular location">
    <subcellularLocation>
        <location evidence="1">Membrane</location>
        <topology evidence="1">Multi-pass membrane protein</topology>
    </subcellularLocation>
</comment>
<evidence type="ECO:0000313" key="6">
    <source>
        <dbReference type="EMBL" id="PTB38456.1"/>
    </source>
</evidence>
<dbReference type="AlphaFoldDB" id="A0A2T3Z0W0"/>
<dbReference type="PANTHER" id="PTHR31465">
    <property type="entry name" value="PROTEIN RTA1-RELATED"/>
    <property type="match status" value="1"/>
</dbReference>
<feature type="transmembrane region" description="Helical" evidence="5">
    <location>
        <begin position="80"/>
        <end position="101"/>
    </location>
</feature>
<accession>A0A2T3Z0W0</accession>
<dbReference type="Proteomes" id="UP000240493">
    <property type="component" value="Unassembled WGS sequence"/>
</dbReference>
<keyword evidence="3 5" id="KW-1133">Transmembrane helix</keyword>
<feature type="transmembrane region" description="Helical" evidence="5">
    <location>
        <begin position="239"/>
        <end position="258"/>
    </location>
</feature>
<evidence type="ECO:0000256" key="2">
    <source>
        <dbReference type="ARBA" id="ARBA00022692"/>
    </source>
</evidence>
<dbReference type="OrthoDB" id="3358017at2759"/>
<name>A0A2T3Z0W0_TRIA4</name>
<keyword evidence="4 5" id="KW-0472">Membrane</keyword>